<feature type="transmembrane region" description="Helical" evidence="1">
    <location>
        <begin position="7"/>
        <end position="28"/>
    </location>
</feature>
<feature type="transmembrane region" description="Helical" evidence="1">
    <location>
        <begin position="34"/>
        <end position="54"/>
    </location>
</feature>
<dbReference type="AlphaFoldDB" id="X1S0R8"/>
<organism evidence="2">
    <name type="scientific">marine sediment metagenome</name>
    <dbReference type="NCBI Taxonomy" id="412755"/>
    <lineage>
        <taxon>unclassified sequences</taxon>
        <taxon>metagenomes</taxon>
        <taxon>ecological metagenomes</taxon>
    </lineage>
</organism>
<keyword evidence="1" id="KW-1133">Transmembrane helix</keyword>
<feature type="non-terminal residue" evidence="2">
    <location>
        <position position="55"/>
    </location>
</feature>
<evidence type="ECO:0000313" key="2">
    <source>
        <dbReference type="EMBL" id="GAI86612.1"/>
    </source>
</evidence>
<evidence type="ECO:0000256" key="1">
    <source>
        <dbReference type="SAM" id="Phobius"/>
    </source>
</evidence>
<sequence>MSPYFKGYFFACLGTLAMSNVYIFSKAALLEMGLIEFGFCWYGMAIIWNLLYALP</sequence>
<dbReference type="EMBL" id="BARW01006143">
    <property type="protein sequence ID" value="GAI86612.1"/>
    <property type="molecule type" value="Genomic_DNA"/>
</dbReference>
<reference evidence="2" key="1">
    <citation type="journal article" date="2014" name="Front. Microbiol.">
        <title>High frequency of phylogenetically diverse reductive dehalogenase-homologous genes in deep subseafloor sedimentary metagenomes.</title>
        <authorList>
            <person name="Kawai M."/>
            <person name="Futagami T."/>
            <person name="Toyoda A."/>
            <person name="Takaki Y."/>
            <person name="Nishi S."/>
            <person name="Hori S."/>
            <person name="Arai W."/>
            <person name="Tsubouchi T."/>
            <person name="Morono Y."/>
            <person name="Uchiyama I."/>
            <person name="Ito T."/>
            <person name="Fujiyama A."/>
            <person name="Inagaki F."/>
            <person name="Takami H."/>
        </authorList>
    </citation>
    <scope>NUCLEOTIDE SEQUENCE</scope>
    <source>
        <strain evidence="2">Expedition CK06-06</strain>
    </source>
</reference>
<protein>
    <submittedName>
        <fullName evidence="2">Uncharacterized protein</fullName>
    </submittedName>
</protein>
<proteinExistence type="predicted"/>
<name>X1S0R8_9ZZZZ</name>
<keyword evidence="1" id="KW-0472">Membrane</keyword>
<keyword evidence="1" id="KW-0812">Transmembrane</keyword>
<comment type="caution">
    <text evidence="2">The sequence shown here is derived from an EMBL/GenBank/DDBJ whole genome shotgun (WGS) entry which is preliminary data.</text>
</comment>
<accession>X1S0R8</accession>
<gene>
    <name evidence="2" type="ORF">S12H4_12878</name>
</gene>